<dbReference type="InterPro" id="IPR050931">
    <property type="entry name" value="Mito_Protein_Transport_Metaxin"/>
</dbReference>
<dbReference type="PANTHER" id="PTHR12289">
    <property type="entry name" value="METAXIN RELATED"/>
    <property type="match status" value="1"/>
</dbReference>
<dbReference type="PANTHER" id="PTHR12289:SF34">
    <property type="entry name" value="METAXIN-1"/>
    <property type="match status" value="1"/>
</dbReference>
<protein>
    <submittedName>
        <fullName evidence="1">MTX1 isoform 3</fullName>
    </submittedName>
</protein>
<sequence>MAAPMELFCWSGGWGLPSVDLDSLAVLTYARFTGAPLKVHKISNPWRSPSGTQYPLGELCLPFGPVMERSSQFHTRSSPTFEKRSTMLIMICQLGKGQTPWPSCLSWRRSCSRCWYILFG</sequence>
<comment type="caution">
    <text evidence="1">The sequence shown here is derived from an EMBL/GenBank/DDBJ whole genome shotgun (WGS) entry which is preliminary data.</text>
</comment>
<accession>A0A2J8VGC3</accession>
<organism evidence="1">
    <name type="scientific">Pongo abelii</name>
    <name type="common">Sumatran orangutan</name>
    <name type="synonym">Pongo pygmaeus abelii</name>
    <dbReference type="NCBI Taxonomy" id="9601"/>
    <lineage>
        <taxon>Eukaryota</taxon>
        <taxon>Metazoa</taxon>
        <taxon>Chordata</taxon>
        <taxon>Craniata</taxon>
        <taxon>Vertebrata</taxon>
        <taxon>Euteleostomi</taxon>
        <taxon>Mammalia</taxon>
        <taxon>Eutheria</taxon>
        <taxon>Euarchontoglires</taxon>
        <taxon>Primates</taxon>
        <taxon>Haplorrhini</taxon>
        <taxon>Catarrhini</taxon>
        <taxon>Hominidae</taxon>
        <taxon>Pongo</taxon>
    </lineage>
</organism>
<dbReference type="GO" id="GO:0007005">
    <property type="term" value="P:mitochondrion organization"/>
    <property type="evidence" value="ECO:0007669"/>
    <property type="project" value="TreeGrafter"/>
</dbReference>
<name>A0A2J8VGC3_PONAB</name>
<dbReference type="CDD" id="cd03078">
    <property type="entry name" value="GST_N_Metaxin1_like"/>
    <property type="match status" value="1"/>
</dbReference>
<dbReference type="EMBL" id="NDHI03003420">
    <property type="protein sequence ID" value="PNJ56571.1"/>
    <property type="molecule type" value="Genomic_DNA"/>
</dbReference>
<evidence type="ECO:0000313" key="1">
    <source>
        <dbReference type="EMBL" id="PNJ56571.1"/>
    </source>
</evidence>
<proteinExistence type="predicted"/>
<gene>
    <name evidence="1" type="ORF">CR201_G0019132</name>
</gene>
<reference evidence="1" key="1">
    <citation type="submission" date="2017-12" db="EMBL/GenBank/DDBJ databases">
        <title>High-resolution comparative analysis of great ape genomes.</title>
        <authorList>
            <person name="Pollen A."/>
            <person name="Hastie A."/>
            <person name="Hormozdiari F."/>
            <person name="Dougherty M."/>
            <person name="Liu R."/>
            <person name="Chaisson M."/>
            <person name="Hoppe E."/>
            <person name="Hill C."/>
            <person name="Pang A."/>
            <person name="Hillier L."/>
            <person name="Baker C."/>
            <person name="Armstrong J."/>
            <person name="Shendure J."/>
            <person name="Paten B."/>
            <person name="Wilson R."/>
            <person name="Chao H."/>
            <person name="Schneider V."/>
            <person name="Ventura M."/>
            <person name="Kronenberg Z."/>
            <person name="Murali S."/>
            <person name="Gordon D."/>
            <person name="Cantsilieris S."/>
            <person name="Munson K."/>
            <person name="Nelson B."/>
            <person name="Raja A."/>
            <person name="Underwood J."/>
            <person name="Diekhans M."/>
            <person name="Fiddes I."/>
            <person name="Haussler D."/>
            <person name="Eichler E."/>
        </authorList>
    </citation>
    <scope>NUCLEOTIDE SEQUENCE [LARGE SCALE GENOMIC DNA]</scope>
    <source>
        <strain evidence="1">Susie</strain>
    </source>
</reference>
<dbReference type="GO" id="GO:0001401">
    <property type="term" value="C:SAM complex"/>
    <property type="evidence" value="ECO:0007669"/>
    <property type="project" value="TreeGrafter"/>
</dbReference>
<dbReference type="AlphaFoldDB" id="A0A2J8VGC3"/>